<keyword evidence="2" id="KW-1185">Reference proteome</keyword>
<organism evidence="1 2">
    <name type="scientific">Lentinula raphanica</name>
    <dbReference type="NCBI Taxonomy" id="153919"/>
    <lineage>
        <taxon>Eukaryota</taxon>
        <taxon>Fungi</taxon>
        <taxon>Dikarya</taxon>
        <taxon>Basidiomycota</taxon>
        <taxon>Agaricomycotina</taxon>
        <taxon>Agaricomycetes</taxon>
        <taxon>Agaricomycetidae</taxon>
        <taxon>Agaricales</taxon>
        <taxon>Marasmiineae</taxon>
        <taxon>Omphalotaceae</taxon>
        <taxon>Lentinula</taxon>
    </lineage>
</organism>
<dbReference type="Proteomes" id="UP001163846">
    <property type="component" value="Unassembled WGS sequence"/>
</dbReference>
<proteinExistence type="predicted"/>
<dbReference type="AlphaFoldDB" id="A0AA38PEY5"/>
<comment type="caution">
    <text evidence="1">The sequence shown here is derived from an EMBL/GenBank/DDBJ whole genome shotgun (WGS) entry which is preliminary data.</text>
</comment>
<protein>
    <submittedName>
        <fullName evidence="1">Uncharacterized protein</fullName>
    </submittedName>
</protein>
<sequence length="447" mass="51417">MHLPLPNELLHWIIEYIAYNVELTMVPDFESMGPKFQFNRPSPELLALSVANWQLRRVCLPFLFARIKISHDDGAKELEKHFALFAKFVKTLVLGASGDLTRVGQQITSQKLLPQIKQLFDVELGDSFNRTDLLTNILAHPTVTSILVDELPHVSMCNHDLSKVIYDCPGSRSPFSPTEYYDRGMRSKWISFDDAFRYNQLQILHSLGLEVFEIFLGNGPVPFPWLSRFLSTHPKLNEIWLIKMNRNSFFDDAPPFLSSLVKIVQQQDLRYPSEIVNVGLRRSFGQCSQEWDVMELTLLPSHTIHEDLSLFACSFPTLEILTLDLNYNLGTYDIGNLSSDLARFPSLRVVYFNDLLGQLPFQSEIEKMMRSQQFDTPHTPHEIRVRAERELLTFTSCLAKQVRTLDSVYIEDIGYGYDDHGNHIQLWCFKGWLRVLNSDRVVGGSLA</sequence>
<gene>
    <name evidence="1" type="ORF">F5878DRAFT_609744</name>
</gene>
<evidence type="ECO:0000313" key="1">
    <source>
        <dbReference type="EMBL" id="KAJ3841668.1"/>
    </source>
</evidence>
<reference evidence="1" key="1">
    <citation type="submission" date="2022-08" db="EMBL/GenBank/DDBJ databases">
        <authorList>
            <consortium name="DOE Joint Genome Institute"/>
            <person name="Min B."/>
            <person name="Riley R."/>
            <person name="Sierra-Patev S."/>
            <person name="Naranjo-Ortiz M."/>
            <person name="Looney B."/>
            <person name="Konkel Z."/>
            <person name="Slot J.C."/>
            <person name="Sakamoto Y."/>
            <person name="Steenwyk J.L."/>
            <person name="Rokas A."/>
            <person name="Carro J."/>
            <person name="Camarero S."/>
            <person name="Ferreira P."/>
            <person name="Molpeceres G."/>
            <person name="Ruiz-Duenas F.J."/>
            <person name="Serrano A."/>
            <person name="Henrissat B."/>
            <person name="Drula E."/>
            <person name="Hughes K.W."/>
            <person name="Mata J.L."/>
            <person name="Ishikawa N.K."/>
            <person name="Vargas-Isla R."/>
            <person name="Ushijima S."/>
            <person name="Smith C.A."/>
            <person name="Ahrendt S."/>
            <person name="Andreopoulos W."/>
            <person name="He G."/>
            <person name="Labutti K."/>
            <person name="Lipzen A."/>
            <person name="Ng V."/>
            <person name="Sandor L."/>
            <person name="Barry K."/>
            <person name="Martinez A.T."/>
            <person name="Xiao Y."/>
            <person name="Gibbons J.G."/>
            <person name="Terashima K."/>
            <person name="Hibbett D.S."/>
            <person name="Grigoriev I.V."/>
        </authorList>
    </citation>
    <scope>NUCLEOTIDE SEQUENCE</scope>
    <source>
        <strain evidence="1">TFB9207</strain>
    </source>
</reference>
<accession>A0AA38PEY5</accession>
<evidence type="ECO:0000313" key="2">
    <source>
        <dbReference type="Proteomes" id="UP001163846"/>
    </source>
</evidence>
<dbReference type="EMBL" id="MU806032">
    <property type="protein sequence ID" value="KAJ3841668.1"/>
    <property type="molecule type" value="Genomic_DNA"/>
</dbReference>
<name>A0AA38PEY5_9AGAR</name>